<feature type="region of interest" description="Disordered" evidence="4">
    <location>
        <begin position="471"/>
        <end position="490"/>
    </location>
</feature>
<dbReference type="GO" id="GO:0019237">
    <property type="term" value="F:centromeric DNA binding"/>
    <property type="evidence" value="ECO:0007669"/>
    <property type="project" value="InterPro"/>
</dbReference>
<sequence length="651" mass="73326">MVAETQTLDPNDPLAGYSGLSLLPQTFSDLKKSEQGEEESLDAYLNSMFNLHLFQALRSPHKLVEQATDILKRSSEIKECEFLHYVPIEDKDRAVPEMDKNRPQERRPALGRKRAQFSMKPNPSQPSLDENTSLNIDDLLDPKEIFSAFEKHKNVTKELRKLKGEISVGSEHNSSTKARVRRPGILGKTVHIHRYTIVPLDGEDPLAPSQDVFKTAADYQLNSSLNSPTTDHHDTLQERELAGDTHLNANREEDLVAETDNEVNNLYDQLMSRTNLDEDETLNFLQERLQKPLHLKELNLPDLDSFPRRSDAKEVVENLLKPRKALQNIHNMISMVNNEVSAGKQQISESSSYPQTSPTLPKSPFSTMTSLQKRNSQRNSPQNKFSFPDIDISPNRKSLLVNDIDKQAPPFHVVGTHLDANDPTPMPEESIVSENLVAENPGHPCEPMDINTSSFTSDMVRSSVPAVGLEDKVEDKHQQTEASEEPEHDLESLTLKNMHGSGSRKGSYVTIVLSTDNRDAIFGDHFPMNGQPEVSAILPEQNREEHQRSSFERSKQKAPTQAKRKRKEIPQRKSLAGAGTVLEAGVRKSTRHRVKPLDFAKGERFIYGRVHESLLTVIGVKYESPGKGFTVKSFAPVPDKYKKLFENSALY</sequence>
<proteinExistence type="inferred from homology"/>
<feature type="region of interest" description="Disordered" evidence="4">
    <location>
        <begin position="341"/>
        <end position="392"/>
    </location>
</feature>
<gene>
    <name evidence="5" type="ORF">GIB67_030466</name>
</gene>
<dbReference type="GO" id="GO:0000776">
    <property type="term" value="C:kinetochore"/>
    <property type="evidence" value="ECO:0007669"/>
    <property type="project" value="InterPro"/>
</dbReference>
<dbReference type="EMBL" id="JACGCM010000203">
    <property type="protein sequence ID" value="KAF6175248.1"/>
    <property type="molecule type" value="Genomic_DNA"/>
</dbReference>
<dbReference type="GO" id="GO:0051315">
    <property type="term" value="P:attachment of mitotic spindle microtubules to kinetochore"/>
    <property type="evidence" value="ECO:0007669"/>
    <property type="project" value="TreeGrafter"/>
</dbReference>
<dbReference type="GO" id="GO:0051382">
    <property type="term" value="P:kinetochore assembly"/>
    <property type="evidence" value="ECO:0007669"/>
    <property type="project" value="InterPro"/>
</dbReference>
<organism evidence="5 6">
    <name type="scientific">Kingdonia uniflora</name>
    <dbReference type="NCBI Taxonomy" id="39325"/>
    <lineage>
        <taxon>Eukaryota</taxon>
        <taxon>Viridiplantae</taxon>
        <taxon>Streptophyta</taxon>
        <taxon>Embryophyta</taxon>
        <taxon>Tracheophyta</taxon>
        <taxon>Spermatophyta</taxon>
        <taxon>Magnoliopsida</taxon>
        <taxon>Ranunculales</taxon>
        <taxon>Circaeasteraceae</taxon>
        <taxon>Kingdonia</taxon>
    </lineage>
</organism>
<feature type="compositionally biased region" description="Polar residues" evidence="4">
    <location>
        <begin position="119"/>
        <end position="132"/>
    </location>
</feature>
<dbReference type="AlphaFoldDB" id="A0A7J7P7R9"/>
<name>A0A7J7P7R9_9MAGN</name>
<dbReference type="OrthoDB" id="1939643at2759"/>
<evidence type="ECO:0000256" key="1">
    <source>
        <dbReference type="ARBA" id="ARBA00004123"/>
    </source>
</evidence>
<keyword evidence="3" id="KW-0539">Nucleus</keyword>
<comment type="similarity">
    <text evidence="2">Belongs to the CENP-C/MIF2 family.</text>
</comment>
<feature type="region of interest" description="Disordered" evidence="4">
    <location>
        <begin position="541"/>
        <end position="576"/>
    </location>
</feature>
<dbReference type="Proteomes" id="UP000541444">
    <property type="component" value="Unassembled WGS sequence"/>
</dbReference>
<reference evidence="5 6" key="1">
    <citation type="journal article" date="2020" name="IScience">
        <title>Genome Sequencing of the Endangered Kingdonia uniflora (Circaeasteraceae, Ranunculales) Reveals Potential Mechanisms of Evolutionary Specialization.</title>
        <authorList>
            <person name="Sun Y."/>
            <person name="Deng T."/>
            <person name="Zhang A."/>
            <person name="Moore M.J."/>
            <person name="Landis J.B."/>
            <person name="Lin N."/>
            <person name="Zhang H."/>
            <person name="Zhang X."/>
            <person name="Huang J."/>
            <person name="Zhang X."/>
            <person name="Sun H."/>
            <person name="Wang H."/>
        </authorList>
    </citation>
    <scope>NUCLEOTIDE SEQUENCE [LARGE SCALE GENOMIC DNA]</scope>
    <source>
        <strain evidence="5">TB1705</strain>
        <tissue evidence="5">Leaf</tissue>
    </source>
</reference>
<accession>A0A7J7P7R9</accession>
<dbReference type="InterPro" id="IPR028386">
    <property type="entry name" value="CENP-C/Mif2/cnp3"/>
</dbReference>
<feature type="region of interest" description="Disordered" evidence="4">
    <location>
        <begin position="94"/>
        <end position="132"/>
    </location>
</feature>
<evidence type="ECO:0000256" key="4">
    <source>
        <dbReference type="SAM" id="MobiDB-lite"/>
    </source>
</evidence>
<feature type="compositionally biased region" description="Basic and acidic residues" evidence="4">
    <location>
        <begin position="541"/>
        <end position="555"/>
    </location>
</feature>
<feature type="compositionally biased region" description="Basic and acidic residues" evidence="4">
    <location>
        <begin position="94"/>
        <end position="108"/>
    </location>
</feature>
<comment type="caution">
    <text evidence="5">The sequence shown here is derived from an EMBL/GenBank/DDBJ whole genome shotgun (WGS) entry which is preliminary data.</text>
</comment>
<dbReference type="GO" id="GO:0051455">
    <property type="term" value="P:spindle attachment to meiosis I kinetochore"/>
    <property type="evidence" value="ECO:0007669"/>
    <property type="project" value="TreeGrafter"/>
</dbReference>
<evidence type="ECO:0000256" key="3">
    <source>
        <dbReference type="ARBA" id="ARBA00023242"/>
    </source>
</evidence>
<evidence type="ECO:0000313" key="5">
    <source>
        <dbReference type="EMBL" id="KAF6175248.1"/>
    </source>
</evidence>
<protein>
    <recommendedName>
        <fullName evidence="7">Centromere protein C</fullName>
    </recommendedName>
</protein>
<evidence type="ECO:0008006" key="7">
    <source>
        <dbReference type="Google" id="ProtNLM"/>
    </source>
</evidence>
<comment type="subcellular location">
    <subcellularLocation>
        <location evidence="1">Nucleus</location>
    </subcellularLocation>
</comment>
<dbReference type="GO" id="GO:0005634">
    <property type="term" value="C:nucleus"/>
    <property type="evidence" value="ECO:0007669"/>
    <property type="project" value="UniProtKB-SubCell"/>
</dbReference>
<keyword evidence="6" id="KW-1185">Reference proteome</keyword>
<dbReference type="PANTHER" id="PTHR16684:SF11">
    <property type="entry name" value="CENTROMERE PROTEIN C"/>
    <property type="match status" value="1"/>
</dbReference>
<evidence type="ECO:0000256" key="2">
    <source>
        <dbReference type="ARBA" id="ARBA00010291"/>
    </source>
</evidence>
<dbReference type="PANTHER" id="PTHR16684">
    <property type="entry name" value="CENTROMERE PROTEIN C"/>
    <property type="match status" value="1"/>
</dbReference>
<evidence type="ECO:0000313" key="6">
    <source>
        <dbReference type="Proteomes" id="UP000541444"/>
    </source>
</evidence>
<feature type="compositionally biased region" description="Polar residues" evidence="4">
    <location>
        <begin position="341"/>
        <end position="385"/>
    </location>
</feature>